<dbReference type="InterPro" id="IPR036397">
    <property type="entry name" value="RNaseH_sf"/>
</dbReference>
<name>A0ABY6KYJ2_9ARAC</name>
<dbReference type="EMBL" id="CP092873">
    <property type="protein sequence ID" value="UYV73945.1"/>
    <property type="molecule type" value="Genomic_DNA"/>
</dbReference>
<gene>
    <name evidence="1" type="ORF">LAZ67_11001554</name>
</gene>
<evidence type="ECO:0000313" key="2">
    <source>
        <dbReference type="Proteomes" id="UP001235939"/>
    </source>
</evidence>
<keyword evidence="2" id="KW-1185">Reference proteome</keyword>
<proteinExistence type="predicted"/>
<evidence type="ECO:0000313" key="1">
    <source>
        <dbReference type="EMBL" id="UYV73945.1"/>
    </source>
</evidence>
<sequence>MTAQIYITDVLQPVVLLFFEHTNNAIFQTDNTRPHIANISRTFIKNVDILPWPTCSPDISQIEHDEQEIWNVSTV</sequence>
<reference evidence="1 2" key="1">
    <citation type="submission" date="2022-01" db="EMBL/GenBank/DDBJ databases">
        <title>A chromosomal length assembly of Cordylochernes scorpioides.</title>
        <authorList>
            <person name="Zeh D."/>
            <person name="Zeh J."/>
        </authorList>
    </citation>
    <scope>NUCLEOTIDE SEQUENCE [LARGE SCALE GENOMIC DNA]</scope>
    <source>
        <strain evidence="1">IN4F17</strain>
        <tissue evidence="1">Whole Body</tissue>
    </source>
</reference>
<accession>A0ABY6KYJ2</accession>
<organism evidence="1 2">
    <name type="scientific">Cordylochernes scorpioides</name>
    <dbReference type="NCBI Taxonomy" id="51811"/>
    <lineage>
        <taxon>Eukaryota</taxon>
        <taxon>Metazoa</taxon>
        <taxon>Ecdysozoa</taxon>
        <taxon>Arthropoda</taxon>
        <taxon>Chelicerata</taxon>
        <taxon>Arachnida</taxon>
        <taxon>Pseudoscorpiones</taxon>
        <taxon>Cheliferoidea</taxon>
        <taxon>Chernetidae</taxon>
        <taxon>Cordylochernes</taxon>
    </lineage>
</organism>
<dbReference type="Proteomes" id="UP001235939">
    <property type="component" value="Chromosome 11"/>
</dbReference>
<protein>
    <recommendedName>
        <fullName evidence="3">Transposase</fullName>
    </recommendedName>
</protein>
<dbReference type="Gene3D" id="3.30.420.10">
    <property type="entry name" value="Ribonuclease H-like superfamily/Ribonuclease H"/>
    <property type="match status" value="1"/>
</dbReference>
<evidence type="ECO:0008006" key="3">
    <source>
        <dbReference type="Google" id="ProtNLM"/>
    </source>
</evidence>